<reference evidence="1 2" key="1">
    <citation type="submission" date="2015-05" db="EMBL/GenBank/DDBJ databases">
        <title>Genome sequence of Mycobacterium haemophilum.</title>
        <authorList>
            <person name="Greninger A.L."/>
            <person name="Cunningham G."/>
            <person name="Miller S."/>
        </authorList>
    </citation>
    <scope>NUCLEOTIDE SEQUENCE [LARGE SCALE GENOMIC DNA]</scope>
    <source>
        <strain evidence="2">UC1</strain>
    </source>
</reference>
<keyword evidence="2" id="KW-1185">Reference proteome</keyword>
<name>A0A0I9V1D4_9MYCO</name>
<protein>
    <submittedName>
        <fullName evidence="1">Uncharacterized protein</fullName>
    </submittedName>
</protein>
<dbReference type="EMBL" id="LDPR01000005">
    <property type="protein sequence ID" value="KLO37452.1"/>
    <property type="molecule type" value="Genomic_DNA"/>
</dbReference>
<sequence>MMGQSRKPTTTTLVNVIVRQRSGVQHLWPTAMPLCLIAVKKVLTRRFTDGFAGLGRWFRVLVAAYGSGHADGRRHR</sequence>
<accession>A0A0I9V1D4</accession>
<evidence type="ECO:0000313" key="2">
    <source>
        <dbReference type="Proteomes" id="UP000036334"/>
    </source>
</evidence>
<evidence type="ECO:0000313" key="1">
    <source>
        <dbReference type="EMBL" id="KLO37452.1"/>
    </source>
</evidence>
<dbReference type="Proteomes" id="UP000036334">
    <property type="component" value="Unassembled WGS sequence"/>
</dbReference>
<dbReference type="AlphaFoldDB" id="A0A0I9V1D4"/>
<proteinExistence type="predicted"/>
<dbReference type="PATRIC" id="fig|29311.18.peg.1390"/>
<organism evidence="1 2">
    <name type="scientific">Mycobacterium haemophilum</name>
    <dbReference type="NCBI Taxonomy" id="29311"/>
    <lineage>
        <taxon>Bacteria</taxon>
        <taxon>Bacillati</taxon>
        <taxon>Actinomycetota</taxon>
        <taxon>Actinomycetes</taxon>
        <taxon>Mycobacteriales</taxon>
        <taxon>Mycobacteriaceae</taxon>
        <taxon>Mycobacterium</taxon>
    </lineage>
</organism>
<comment type="caution">
    <text evidence="1">The sequence shown here is derived from an EMBL/GenBank/DDBJ whole genome shotgun (WGS) entry which is preliminary data.</text>
</comment>
<gene>
    <name evidence="1" type="ORF">ABH38_08610</name>
</gene>